<accession>M1DAN6</accession>
<keyword evidence="4" id="KW-1185">Reference proteome</keyword>
<dbReference type="InParanoid" id="M1DAN6"/>
<sequence length="171" mass="19688">MDYNKEECLIEENQQRRLRVNYLSDEEEDVSKRLKGFGYHSPTKESNVQHLSSEESLQNTEHEAETAKGSVDLPSDVGPSALTEQKTFEYADLDFSNFDKKKDESCFKVGQVWDAYDTLDVRVCQDKIPEDYIESGHGTQGIIDNPYFPNLKTRLVVVLVKIAKIWLCIFK</sequence>
<dbReference type="EnsemblPlants" id="PGSC0003DMT400085960">
    <property type="protein sequence ID" value="PGSC0003DMT400085960"/>
    <property type="gene ID" value="PGSC0003DMG400035531"/>
</dbReference>
<evidence type="ECO:0000256" key="1">
    <source>
        <dbReference type="SAM" id="MobiDB-lite"/>
    </source>
</evidence>
<feature type="region of interest" description="Disordered" evidence="1">
    <location>
        <begin position="34"/>
        <end position="58"/>
    </location>
</feature>
<evidence type="ECO:0000313" key="4">
    <source>
        <dbReference type="Proteomes" id="UP000011115"/>
    </source>
</evidence>
<protein>
    <submittedName>
        <fullName evidence="3">DnaJ protein</fullName>
    </submittedName>
</protein>
<dbReference type="Proteomes" id="UP000011115">
    <property type="component" value="Unassembled WGS sequence"/>
</dbReference>
<feature type="domain" description="DUF3444" evidence="2">
    <location>
        <begin position="85"/>
        <end position="120"/>
    </location>
</feature>
<proteinExistence type="predicted"/>
<dbReference type="Pfam" id="PF11926">
    <property type="entry name" value="DUF3444"/>
    <property type="match status" value="1"/>
</dbReference>
<dbReference type="AlphaFoldDB" id="M1DAN6"/>
<reference evidence="3" key="2">
    <citation type="submission" date="2015-06" db="UniProtKB">
        <authorList>
            <consortium name="EnsemblPlants"/>
        </authorList>
    </citation>
    <scope>IDENTIFICATION</scope>
    <source>
        <strain evidence="3">DM1-3 516 R44</strain>
    </source>
</reference>
<dbReference type="HOGENOM" id="CLU_1565584_0_0_1"/>
<evidence type="ECO:0000259" key="2">
    <source>
        <dbReference type="Pfam" id="PF11926"/>
    </source>
</evidence>
<dbReference type="PANTHER" id="PTHR45089:SF24">
    <property type="entry name" value="DNAJ HEAT SHOCK N-TERMINAL DOMAIN-CONTAINING PROTEIN"/>
    <property type="match status" value="1"/>
</dbReference>
<organism evidence="3 4">
    <name type="scientific">Solanum tuberosum</name>
    <name type="common">Potato</name>
    <dbReference type="NCBI Taxonomy" id="4113"/>
    <lineage>
        <taxon>Eukaryota</taxon>
        <taxon>Viridiplantae</taxon>
        <taxon>Streptophyta</taxon>
        <taxon>Embryophyta</taxon>
        <taxon>Tracheophyta</taxon>
        <taxon>Spermatophyta</taxon>
        <taxon>Magnoliopsida</taxon>
        <taxon>eudicotyledons</taxon>
        <taxon>Gunneridae</taxon>
        <taxon>Pentapetalae</taxon>
        <taxon>asterids</taxon>
        <taxon>lamiids</taxon>
        <taxon>Solanales</taxon>
        <taxon>Solanaceae</taxon>
        <taxon>Solanoideae</taxon>
        <taxon>Solaneae</taxon>
        <taxon>Solanum</taxon>
    </lineage>
</organism>
<dbReference type="PaxDb" id="4113-PGSC0003DMT400085960"/>
<reference evidence="4" key="1">
    <citation type="journal article" date="2011" name="Nature">
        <title>Genome sequence and analysis of the tuber crop potato.</title>
        <authorList>
            <consortium name="The Potato Genome Sequencing Consortium"/>
        </authorList>
    </citation>
    <scope>NUCLEOTIDE SEQUENCE [LARGE SCALE GENOMIC DNA]</scope>
    <source>
        <strain evidence="4">cv. DM1-3 516 R44</strain>
    </source>
</reference>
<evidence type="ECO:0000313" key="3">
    <source>
        <dbReference type="EnsemblPlants" id="PGSC0003DMT400085960"/>
    </source>
</evidence>
<dbReference type="Gramene" id="PGSC0003DMT400085960">
    <property type="protein sequence ID" value="PGSC0003DMT400085960"/>
    <property type="gene ID" value="PGSC0003DMG400035531"/>
</dbReference>
<dbReference type="InterPro" id="IPR024593">
    <property type="entry name" value="DUF3444"/>
</dbReference>
<dbReference type="PANTHER" id="PTHR45089">
    <property type="entry name" value="DNAJ HEAT SHOCK AMINO-TERMINAL DOMAIN PROTEIN-RELATED"/>
    <property type="match status" value="1"/>
</dbReference>
<feature type="compositionally biased region" description="Polar residues" evidence="1">
    <location>
        <begin position="44"/>
        <end position="58"/>
    </location>
</feature>
<dbReference type="STRING" id="4113.M1DAN6"/>
<name>M1DAN6_SOLTU</name>